<dbReference type="GO" id="GO:0016020">
    <property type="term" value="C:membrane"/>
    <property type="evidence" value="ECO:0007669"/>
    <property type="project" value="UniProtKB-SubCell"/>
</dbReference>
<evidence type="ECO:0000313" key="7">
    <source>
        <dbReference type="EnsemblMetazoa" id="CJA17704.1"/>
    </source>
</evidence>
<keyword evidence="4 6" id="KW-1133">Transmembrane helix</keyword>
<sequence length="96" mass="11269">MWRTSSENKSIEQSLTASALCMSIFYVVVLSMEIYFYENRPETMEMAEFWKALVEFAFDILVICPPVIMLCLNIRLRVDVFYQKNYDTTTNSNSVK</sequence>
<dbReference type="GO" id="GO:0004888">
    <property type="term" value="F:transmembrane signaling receptor activity"/>
    <property type="evidence" value="ECO:0007669"/>
    <property type="project" value="InterPro"/>
</dbReference>
<evidence type="ECO:0000256" key="4">
    <source>
        <dbReference type="ARBA" id="ARBA00022989"/>
    </source>
</evidence>
<name>A0A8R1E0M1_CAEJA</name>
<accession>A0A8R1E0M1</accession>
<evidence type="ECO:0000256" key="3">
    <source>
        <dbReference type="ARBA" id="ARBA00022692"/>
    </source>
</evidence>
<evidence type="ECO:0000313" key="8">
    <source>
        <dbReference type="Proteomes" id="UP000005237"/>
    </source>
</evidence>
<dbReference type="AlphaFoldDB" id="A0A8R1E0M1"/>
<dbReference type="GO" id="GO:0007606">
    <property type="term" value="P:sensory perception of chemical stimulus"/>
    <property type="evidence" value="ECO:0007669"/>
    <property type="project" value="UniProtKB-UniRule"/>
</dbReference>
<dbReference type="Pfam" id="PF02118">
    <property type="entry name" value="Srg"/>
    <property type="match status" value="1"/>
</dbReference>
<keyword evidence="8" id="KW-1185">Reference proteome</keyword>
<feature type="transmembrane region" description="Helical" evidence="6">
    <location>
        <begin position="56"/>
        <end position="76"/>
    </location>
</feature>
<feature type="transmembrane region" description="Helical" evidence="6">
    <location>
        <begin position="15"/>
        <end position="36"/>
    </location>
</feature>
<keyword evidence="3 6" id="KW-0812">Transmembrane</keyword>
<reference evidence="7" key="2">
    <citation type="submission" date="2022-06" db="UniProtKB">
        <authorList>
            <consortium name="EnsemblMetazoa"/>
        </authorList>
    </citation>
    <scope>IDENTIFICATION</scope>
    <source>
        <strain evidence="7">DF5081</strain>
    </source>
</reference>
<comment type="similarity">
    <text evidence="2 6">Belongs to the nematode receptor-like protein srg family.</text>
</comment>
<comment type="subcellular location">
    <subcellularLocation>
        <location evidence="1">Membrane</location>
        <topology evidence="1">Multi-pass membrane protein</topology>
    </subcellularLocation>
</comment>
<evidence type="ECO:0000256" key="1">
    <source>
        <dbReference type="ARBA" id="ARBA00004141"/>
    </source>
</evidence>
<keyword evidence="5 6" id="KW-0472">Membrane</keyword>
<dbReference type="PRINTS" id="PR00698">
    <property type="entry name" value="TMPROTEINSRG"/>
</dbReference>
<dbReference type="Proteomes" id="UP000005237">
    <property type="component" value="Unassembled WGS sequence"/>
</dbReference>
<comment type="caution">
    <text evidence="6">Lacks conserved residue(s) required for the propagation of feature annotation.</text>
</comment>
<evidence type="ECO:0000256" key="6">
    <source>
        <dbReference type="RuleBase" id="RU280813"/>
    </source>
</evidence>
<dbReference type="EnsemblMetazoa" id="CJA17704.1">
    <property type="protein sequence ID" value="CJA17704.1"/>
    <property type="gene ID" value="WBGene00136907"/>
</dbReference>
<protein>
    <recommendedName>
        <fullName evidence="6">Serpentine receptor class gamma</fullName>
    </recommendedName>
</protein>
<organism evidence="7 8">
    <name type="scientific">Caenorhabditis japonica</name>
    <dbReference type="NCBI Taxonomy" id="281687"/>
    <lineage>
        <taxon>Eukaryota</taxon>
        <taxon>Metazoa</taxon>
        <taxon>Ecdysozoa</taxon>
        <taxon>Nematoda</taxon>
        <taxon>Chromadorea</taxon>
        <taxon>Rhabditida</taxon>
        <taxon>Rhabditina</taxon>
        <taxon>Rhabditomorpha</taxon>
        <taxon>Rhabditoidea</taxon>
        <taxon>Rhabditidae</taxon>
        <taxon>Peloderinae</taxon>
        <taxon>Caenorhabditis</taxon>
    </lineage>
</organism>
<reference evidence="8" key="1">
    <citation type="submission" date="2010-08" db="EMBL/GenBank/DDBJ databases">
        <authorList>
            <consortium name="Caenorhabditis japonica Sequencing Consortium"/>
            <person name="Wilson R.K."/>
        </authorList>
    </citation>
    <scope>NUCLEOTIDE SEQUENCE [LARGE SCALE GENOMIC DNA]</scope>
    <source>
        <strain evidence="8">DF5081</strain>
    </source>
</reference>
<evidence type="ECO:0000256" key="2">
    <source>
        <dbReference type="ARBA" id="ARBA00005692"/>
    </source>
</evidence>
<dbReference type="InterPro" id="IPR000609">
    <property type="entry name" value="7TM_GPCR_serpentine_rcpt_Srg"/>
</dbReference>
<proteinExistence type="inferred from homology"/>
<evidence type="ECO:0000256" key="5">
    <source>
        <dbReference type="ARBA" id="ARBA00023136"/>
    </source>
</evidence>